<evidence type="ECO:0000313" key="1">
    <source>
        <dbReference type="EMBL" id="KAJ8620056.1"/>
    </source>
</evidence>
<sequence>MEGTKERFTVEKPWLIDQILHGGIGTYRMDHNSTFALAVVKPERNAYTMVRETNKDRNGETSKTKSYGSSYNGGGFTFWDKSAIKLRSEGKDKVGESQLTRETSEKSAQFPPFISGSSGFGSMASSKYQGQRSERGFMEIMKAVKGFQEDEEDDEDDYVKQESSSRQGDVGVKVDAKGNEQRANTPRSKHSATEQRRRSKINDRFQMLRQLIPRSDQKRDKASFLLEVIEYIQVLQEKVLKYEAAFPGWNQDTMKFMPWKHNHGLGERIADHSRATKNGADPELMFAHKFNDNNVAVTPSMLGNTQNPVDSTNMSMGTHKEVDRHVDLANKASSLPIPLQQSVYTSSAGRNSGITQPQHGLISDAAKMVSQSKHHLWQRSCPADNGMLNEQEELAIEGGTIRVSNVYSQGLLNSLAQALQSLGIDLSQASVSVQIDLGKRAINRPPTTTSSSKDHEEPSSCNWAMEHSRVASSGEDSDQVNKRLRTDNR</sequence>
<comment type="caution">
    <text evidence="1">The sequence shown here is derived from an EMBL/GenBank/DDBJ whole genome shotgun (WGS) entry which is preliminary data.</text>
</comment>
<name>A0ACC2KG44_PERAE</name>
<reference evidence="1 2" key="1">
    <citation type="journal article" date="2022" name="Hortic Res">
        <title>A haplotype resolved chromosomal level avocado genome allows analysis of novel avocado genes.</title>
        <authorList>
            <person name="Nath O."/>
            <person name="Fletcher S.J."/>
            <person name="Hayward A."/>
            <person name="Shaw L.M."/>
            <person name="Masouleh A.K."/>
            <person name="Furtado A."/>
            <person name="Henry R.J."/>
            <person name="Mitter N."/>
        </authorList>
    </citation>
    <scope>NUCLEOTIDE SEQUENCE [LARGE SCALE GENOMIC DNA]</scope>
    <source>
        <strain evidence="2">cv. Hass</strain>
    </source>
</reference>
<dbReference type="EMBL" id="CM056817">
    <property type="protein sequence ID" value="KAJ8620056.1"/>
    <property type="molecule type" value="Genomic_DNA"/>
</dbReference>
<evidence type="ECO:0000313" key="2">
    <source>
        <dbReference type="Proteomes" id="UP001234297"/>
    </source>
</evidence>
<keyword evidence="2" id="KW-1185">Reference proteome</keyword>
<dbReference type="Proteomes" id="UP001234297">
    <property type="component" value="Chromosome 9"/>
</dbReference>
<protein>
    <submittedName>
        <fullName evidence="1">Uncharacterized protein</fullName>
    </submittedName>
</protein>
<gene>
    <name evidence="1" type="ORF">MRB53_028585</name>
</gene>
<proteinExistence type="predicted"/>
<organism evidence="1 2">
    <name type="scientific">Persea americana</name>
    <name type="common">Avocado</name>
    <dbReference type="NCBI Taxonomy" id="3435"/>
    <lineage>
        <taxon>Eukaryota</taxon>
        <taxon>Viridiplantae</taxon>
        <taxon>Streptophyta</taxon>
        <taxon>Embryophyta</taxon>
        <taxon>Tracheophyta</taxon>
        <taxon>Spermatophyta</taxon>
        <taxon>Magnoliopsida</taxon>
        <taxon>Magnoliidae</taxon>
        <taxon>Laurales</taxon>
        <taxon>Lauraceae</taxon>
        <taxon>Persea</taxon>
    </lineage>
</organism>
<accession>A0ACC2KG44</accession>